<sequence length="71" mass="7677">MAVVEAALVVVVVAVDAVADAADVAEADNQINAFLEEISGGFAQTFELQSSFIFANRNSFYFCINRLLMTK</sequence>
<keyword evidence="2" id="KW-1185">Reference proteome</keyword>
<proteinExistence type="predicted"/>
<reference evidence="1 2" key="1">
    <citation type="submission" date="2024-06" db="EMBL/GenBank/DDBJ databases">
        <title>Genomic Encyclopedia of Type Strains, Phase IV (KMG-IV): sequencing the most valuable type-strain genomes for metagenomic binning, comparative biology and taxonomic classification.</title>
        <authorList>
            <person name="Goeker M."/>
        </authorList>
    </citation>
    <scope>NUCLEOTIDE SEQUENCE [LARGE SCALE GENOMIC DNA]</scope>
    <source>
        <strain evidence="1 2">DSM 100124</strain>
    </source>
</reference>
<evidence type="ECO:0000313" key="2">
    <source>
        <dbReference type="Proteomes" id="UP001549097"/>
    </source>
</evidence>
<dbReference type="EMBL" id="JBEPMP010000001">
    <property type="protein sequence ID" value="MET3728265.1"/>
    <property type="molecule type" value="Genomic_DNA"/>
</dbReference>
<name>A0ABV2LI41_9BACL</name>
<evidence type="ECO:0000313" key="1">
    <source>
        <dbReference type="EMBL" id="MET3728265.1"/>
    </source>
</evidence>
<organism evidence="1 2">
    <name type="scientific">Fictibacillus halophilus</name>
    <dbReference type="NCBI Taxonomy" id="1610490"/>
    <lineage>
        <taxon>Bacteria</taxon>
        <taxon>Bacillati</taxon>
        <taxon>Bacillota</taxon>
        <taxon>Bacilli</taxon>
        <taxon>Bacillales</taxon>
        <taxon>Fictibacillaceae</taxon>
        <taxon>Fictibacillus</taxon>
    </lineage>
</organism>
<gene>
    <name evidence="1" type="ORF">ABID52_001846</name>
</gene>
<comment type="caution">
    <text evidence="1">The sequence shown here is derived from an EMBL/GenBank/DDBJ whole genome shotgun (WGS) entry which is preliminary data.</text>
</comment>
<protein>
    <recommendedName>
        <fullName evidence="3">Secreted protein</fullName>
    </recommendedName>
</protein>
<dbReference type="Proteomes" id="UP001549097">
    <property type="component" value="Unassembled WGS sequence"/>
</dbReference>
<evidence type="ECO:0008006" key="3">
    <source>
        <dbReference type="Google" id="ProtNLM"/>
    </source>
</evidence>
<accession>A0ABV2LI41</accession>